<sequence length="141" mass="16367">MKLLFLLFTLFPAIGFCQLSNNKIVGKWRGVYFSNIAYDVHTGKPKDSAVLSDPDTCIFIFNKNNTTSINYTGNSRNMEFKGPLKFTYKILPGSIIRFNEKDSKTLSTFRISSDTLYFRPYPPKLRESIELFYLMKFVRCN</sequence>
<proteinExistence type="predicted"/>
<dbReference type="InterPro" id="IPR024311">
    <property type="entry name" value="Lipocalin-like"/>
</dbReference>
<evidence type="ECO:0000313" key="2">
    <source>
        <dbReference type="Proteomes" id="UP000218263"/>
    </source>
</evidence>
<dbReference type="KEGG" id="mgot:MgSA37_02858"/>
<name>A0A0X8X302_9SPHI</name>
<dbReference type="RefSeq" id="WP_096352709.1">
    <property type="nucleotide sequence ID" value="NZ_AP017313.1"/>
</dbReference>
<protein>
    <submittedName>
        <fullName evidence="1">Uncharacterized protein</fullName>
    </submittedName>
</protein>
<keyword evidence="2" id="KW-1185">Reference proteome</keyword>
<organism evidence="1 2">
    <name type="scientific">Mucilaginibacter gotjawali</name>
    <dbReference type="NCBI Taxonomy" id="1550579"/>
    <lineage>
        <taxon>Bacteria</taxon>
        <taxon>Pseudomonadati</taxon>
        <taxon>Bacteroidota</taxon>
        <taxon>Sphingobacteriia</taxon>
        <taxon>Sphingobacteriales</taxon>
        <taxon>Sphingobacteriaceae</taxon>
        <taxon>Mucilaginibacter</taxon>
    </lineage>
</organism>
<gene>
    <name evidence="1" type="ORF">MgSA37_02858</name>
</gene>
<dbReference type="Proteomes" id="UP000218263">
    <property type="component" value="Chromosome"/>
</dbReference>
<dbReference type="AlphaFoldDB" id="A0A0X8X302"/>
<accession>A0A0X8X302</accession>
<dbReference type="Pfam" id="PF13648">
    <property type="entry name" value="Lipocalin_4"/>
    <property type="match status" value="1"/>
</dbReference>
<dbReference type="EMBL" id="AP017313">
    <property type="protein sequence ID" value="BAU54680.1"/>
    <property type="molecule type" value="Genomic_DNA"/>
</dbReference>
<reference evidence="1 2" key="1">
    <citation type="submission" date="2015-12" db="EMBL/GenBank/DDBJ databases">
        <title>Genome sequence of Mucilaginibacter gotjawali.</title>
        <authorList>
            <person name="Lee J.S."/>
            <person name="Lee K.C."/>
            <person name="Kim K.K."/>
            <person name="Lee B.W."/>
        </authorList>
    </citation>
    <scope>NUCLEOTIDE SEQUENCE [LARGE SCALE GENOMIC DNA]</scope>
    <source>
        <strain evidence="1 2">SA3-7</strain>
    </source>
</reference>
<evidence type="ECO:0000313" key="1">
    <source>
        <dbReference type="EMBL" id="BAU54680.1"/>
    </source>
</evidence>